<reference evidence="5 6" key="1">
    <citation type="journal article" date="2016" name="Nat. Microbiol.">
        <title>The Mouse Intestinal Bacterial Collection (miBC) provides host-specific insight into cultured diversity and functional potential of the gut microbiota.</title>
        <authorList>
            <person name="Lagkouvardos I."/>
            <person name="Pukall R."/>
            <person name="Abt B."/>
            <person name="Foesel B.U."/>
            <person name="Meier-Kolthoff J.P."/>
            <person name="Kumar N."/>
            <person name="Bresciani A."/>
            <person name="Martinez I."/>
            <person name="Just S."/>
            <person name="Ziegler C."/>
            <person name="Brugiroux S."/>
            <person name="Garzetti D."/>
            <person name="Wenning M."/>
            <person name="Bui T.P."/>
            <person name="Wang J."/>
            <person name="Hugenholtz F."/>
            <person name="Plugge C.M."/>
            <person name="Peterson D.A."/>
            <person name="Hornef M.W."/>
            <person name="Baines J.F."/>
            <person name="Smidt H."/>
            <person name="Walter J."/>
            <person name="Kristiansen K."/>
            <person name="Nielsen H.B."/>
            <person name="Haller D."/>
            <person name="Overmann J."/>
            <person name="Stecher B."/>
            <person name="Clavel T."/>
        </authorList>
    </citation>
    <scope>NUCLEOTIDE SEQUENCE [LARGE SCALE GENOMIC DNA]</scope>
    <source>
        <strain evidence="5 6">DSM 28560</strain>
    </source>
</reference>
<keyword evidence="1" id="KW-0436">Ligase</keyword>
<comment type="caution">
    <text evidence="5">The sequence shown here is derived from an EMBL/GenBank/DDBJ whole genome shotgun (WGS) entry which is preliminary data.</text>
</comment>
<proteinExistence type="predicted"/>
<dbReference type="GO" id="GO:0005524">
    <property type="term" value="F:ATP binding"/>
    <property type="evidence" value="ECO:0007669"/>
    <property type="project" value="UniProtKB-KW"/>
</dbReference>
<dbReference type="SMART" id="SM00881">
    <property type="entry name" value="CoA_binding"/>
    <property type="match status" value="1"/>
</dbReference>
<evidence type="ECO:0000313" key="6">
    <source>
        <dbReference type="Proteomes" id="UP000295710"/>
    </source>
</evidence>
<dbReference type="InterPro" id="IPR003781">
    <property type="entry name" value="CoA-bd"/>
</dbReference>
<dbReference type="InterPro" id="IPR051538">
    <property type="entry name" value="Acyl-CoA_Synth/Transferase"/>
</dbReference>
<keyword evidence="6" id="KW-1185">Reference proteome</keyword>
<dbReference type="Pfam" id="PF13607">
    <property type="entry name" value="Succ_CoA_lig"/>
    <property type="match status" value="1"/>
</dbReference>
<sequence>MVHNLDALFNPENIAVIGASNNPLKAGYTVIYNLNQIGYPKQVFPVTVSADEILERKCYKKLSEIEETVELVVLGTPAKMIYDIMDDLTLRMERKRDVKVIVCIAADYGETKTEEGLRRQDCLIGTAAKYGIRVVGPNCIGIIDNINRVDTTFVETLIPKEMRGQKGDISFISQSGAMAASILMMGASGPAPISMNKFISIGNMADVDCIDMLEYFEQDRDTKVIGMYLEGYPDGRRLIDTLARIARRKPVVILKVGRSSIGAEAANSHTGSLAGADSVYDAAFRQFGIIRVYTIEDMMDTLQAFESMKIPDGRNCFLLTQAGGPGIYCTDAFVDEKVLEFPFVSEETKKKLAGALPPMANVCSPEGYADITAAATVEHHVESLRIVMDDDAVDSVIFVTVVPTFLPRRELAEGLLRLLAEEGYGERKPVCICIMAGNYVWECRQILERGGIHTFDTPAHCVKAMSHMTAYGQFLKSQEEEADE</sequence>
<dbReference type="EMBL" id="SMMX01000024">
    <property type="protein sequence ID" value="TDA20315.1"/>
    <property type="molecule type" value="Genomic_DNA"/>
</dbReference>
<accession>A0A4R4F9X3</accession>
<dbReference type="InterPro" id="IPR036291">
    <property type="entry name" value="NAD(P)-bd_dom_sf"/>
</dbReference>
<dbReference type="Gene3D" id="3.40.50.720">
    <property type="entry name" value="NAD(P)-binding Rossmann-like Domain"/>
    <property type="match status" value="1"/>
</dbReference>
<evidence type="ECO:0000256" key="3">
    <source>
        <dbReference type="ARBA" id="ARBA00022840"/>
    </source>
</evidence>
<dbReference type="Gene3D" id="3.40.50.261">
    <property type="entry name" value="Succinyl-CoA synthetase domains"/>
    <property type="match status" value="2"/>
</dbReference>
<dbReference type="InterPro" id="IPR016102">
    <property type="entry name" value="Succinyl-CoA_synth-like"/>
</dbReference>
<keyword evidence="2" id="KW-0547">Nucleotide-binding</keyword>
<evidence type="ECO:0000256" key="1">
    <source>
        <dbReference type="ARBA" id="ARBA00022598"/>
    </source>
</evidence>
<evidence type="ECO:0000259" key="4">
    <source>
        <dbReference type="SMART" id="SM00881"/>
    </source>
</evidence>
<dbReference type="SUPFAM" id="SSF52210">
    <property type="entry name" value="Succinyl-CoA synthetase domains"/>
    <property type="match status" value="2"/>
</dbReference>
<protein>
    <recommendedName>
        <fullName evidence="4">CoA-binding domain-containing protein</fullName>
    </recommendedName>
</protein>
<dbReference type="GO" id="GO:0016874">
    <property type="term" value="F:ligase activity"/>
    <property type="evidence" value="ECO:0007669"/>
    <property type="project" value="UniProtKB-KW"/>
</dbReference>
<gene>
    <name evidence="5" type="ORF">E1963_17625</name>
</gene>
<dbReference type="Pfam" id="PF13380">
    <property type="entry name" value="CoA_binding_2"/>
    <property type="match status" value="1"/>
</dbReference>
<dbReference type="AlphaFoldDB" id="A0A4R4F9X3"/>
<organism evidence="5 6">
    <name type="scientific">Extibacter muris</name>
    <dbReference type="NCBI Taxonomy" id="1796622"/>
    <lineage>
        <taxon>Bacteria</taxon>
        <taxon>Bacillati</taxon>
        <taxon>Bacillota</taxon>
        <taxon>Clostridia</taxon>
        <taxon>Lachnospirales</taxon>
        <taxon>Lachnospiraceae</taxon>
        <taxon>Extibacter</taxon>
    </lineage>
</organism>
<dbReference type="PANTHER" id="PTHR43334:SF1">
    <property type="entry name" value="3-HYDROXYPROPIONATE--COA LIGASE [ADP-FORMING]"/>
    <property type="match status" value="1"/>
</dbReference>
<evidence type="ECO:0000256" key="2">
    <source>
        <dbReference type="ARBA" id="ARBA00022741"/>
    </source>
</evidence>
<dbReference type="PANTHER" id="PTHR43334">
    <property type="entry name" value="ACETATE--COA LIGASE [ADP-FORMING]"/>
    <property type="match status" value="1"/>
</dbReference>
<name>A0A4R4F9X3_9FIRM</name>
<feature type="domain" description="CoA-binding" evidence="4">
    <location>
        <begin position="8"/>
        <end position="108"/>
    </location>
</feature>
<keyword evidence="3" id="KW-0067">ATP-binding</keyword>
<dbReference type="Proteomes" id="UP000295710">
    <property type="component" value="Unassembled WGS sequence"/>
</dbReference>
<evidence type="ECO:0000313" key="5">
    <source>
        <dbReference type="EMBL" id="TDA20315.1"/>
    </source>
</evidence>
<dbReference type="InterPro" id="IPR032875">
    <property type="entry name" value="Succ_CoA_lig_flav_dom"/>
</dbReference>
<dbReference type="SUPFAM" id="SSF51735">
    <property type="entry name" value="NAD(P)-binding Rossmann-fold domains"/>
    <property type="match status" value="1"/>
</dbReference>
<dbReference type="RefSeq" id="WP_132280887.1">
    <property type="nucleotide sequence ID" value="NZ_JAOBST010000029.1"/>
</dbReference>